<name>N1WDM8_9LEPT</name>
<protein>
    <submittedName>
        <fullName evidence="2">Uncharacterized protein</fullName>
    </submittedName>
</protein>
<proteinExistence type="predicted"/>
<keyword evidence="1" id="KW-1133">Transmembrane helix</keyword>
<dbReference type="EMBL" id="AOHC02000023">
    <property type="protein sequence ID" value="EMY78361.1"/>
    <property type="molecule type" value="Genomic_DNA"/>
</dbReference>
<dbReference type="STRING" id="1218598.LEP1GSC060_0765"/>
<dbReference type="Proteomes" id="UP000012313">
    <property type="component" value="Unassembled WGS sequence"/>
</dbReference>
<reference evidence="2" key="1">
    <citation type="submission" date="2013-03" db="EMBL/GenBank/DDBJ databases">
        <authorList>
            <person name="Harkins D.M."/>
            <person name="Durkin A.S."/>
            <person name="Brinkac L.M."/>
            <person name="Haft D.H."/>
            <person name="Selengut J.D."/>
            <person name="Sanka R."/>
            <person name="DePew J."/>
            <person name="Purushe J."/>
            <person name="Hartskeerl R.A."/>
            <person name="Ahmed A."/>
            <person name="van der Linden H."/>
            <person name="Goris M.G.A."/>
            <person name="Vinetz J.M."/>
            <person name="Sutton G.G."/>
            <person name="Nierman W.C."/>
            <person name="Fouts D.E."/>
        </authorList>
    </citation>
    <scope>NUCLEOTIDE SEQUENCE [LARGE SCALE GENOMIC DNA]</scope>
    <source>
        <strain evidence="2">ICFT</strain>
    </source>
</reference>
<gene>
    <name evidence="2" type="ORF">LEP1GSC060_0765</name>
</gene>
<feature type="transmembrane region" description="Helical" evidence="1">
    <location>
        <begin position="155"/>
        <end position="174"/>
    </location>
</feature>
<evidence type="ECO:0000313" key="3">
    <source>
        <dbReference type="Proteomes" id="UP000012313"/>
    </source>
</evidence>
<accession>N1WDM8</accession>
<feature type="transmembrane region" description="Helical" evidence="1">
    <location>
        <begin position="123"/>
        <end position="143"/>
    </location>
</feature>
<keyword evidence="1" id="KW-0812">Transmembrane</keyword>
<keyword evidence="1" id="KW-0472">Membrane</keyword>
<evidence type="ECO:0000256" key="1">
    <source>
        <dbReference type="SAM" id="Phobius"/>
    </source>
</evidence>
<dbReference type="AlphaFoldDB" id="N1WDM8"/>
<organism evidence="2 3">
    <name type="scientific">Leptospira weilii serovar Ranarum str. ICFT</name>
    <dbReference type="NCBI Taxonomy" id="1218598"/>
    <lineage>
        <taxon>Bacteria</taxon>
        <taxon>Pseudomonadati</taxon>
        <taxon>Spirochaetota</taxon>
        <taxon>Spirochaetia</taxon>
        <taxon>Leptospirales</taxon>
        <taxon>Leptospiraceae</taxon>
        <taxon>Leptospira</taxon>
    </lineage>
</organism>
<comment type="caution">
    <text evidence="2">The sequence shown here is derived from an EMBL/GenBank/DDBJ whole genome shotgun (WGS) entry which is preliminary data.</text>
</comment>
<evidence type="ECO:0000313" key="2">
    <source>
        <dbReference type="EMBL" id="EMY78361.1"/>
    </source>
</evidence>
<keyword evidence="3" id="KW-1185">Reference proteome</keyword>
<feature type="transmembrane region" description="Helical" evidence="1">
    <location>
        <begin position="93"/>
        <end position="111"/>
    </location>
</feature>
<sequence length="176" mass="20961">MIWVGCYATYTTNAIDVDPPFSLPVFLPIFILTLYRTAWIYDKDINEPWDLLQGYDIFLVILVPLSYSLFFLISIKPIFQKGNLSFLIPKRSLFLPIIVFLLSCFYLIIAWKSGIQYRGLPYLIFILISNVVVWGILLFLYIFNRKNRSLISNYSFHLLFFVWLVWRSFPWLWANF</sequence>
<feature type="transmembrane region" description="Helical" evidence="1">
    <location>
        <begin position="21"/>
        <end position="41"/>
    </location>
</feature>
<feature type="transmembrane region" description="Helical" evidence="1">
    <location>
        <begin position="53"/>
        <end position="73"/>
    </location>
</feature>